<organism evidence="2 3">
    <name type="scientific">Brassica carinata</name>
    <name type="common">Ethiopian mustard</name>
    <name type="synonym">Abyssinian cabbage</name>
    <dbReference type="NCBI Taxonomy" id="52824"/>
    <lineage>
        <taxon>Eukaryota</taxon>
        <taxon>Viridiplantae</taxon>
        <taxon>Streptophyta</taxon>
        <taxon>Embryophyta</taxon>
        <taxon>Tracheophyta</taxon>
        <taxon>Spermatophyta</taxon>
        <taxon>Magnoliopsida</taxon>
        <taxon>eudicotyledons</taxon>
        <taxon>Gunneridae</taxon>
        <taxon>Pentapetalae</taxon>
        <taxon>rosids</taxon>
        <taxon>malvids</taxon>
        <taxon>Brassicales</taxon>
        <taxon>Brassicaceae</taxon>
        <taxon>Brassiceae</taxon>
        <taxon>Brassica</taxon>
    </lineage>
</organism>
<evidence type="ECO:0000313" key="3">
    <source>
        <dbReference type="Proteomes" id="UP000886595"/>
    </source>
</evidence>
<dbReference type="Proteomes" id="UP000886595">
    <property type="component" value="Unassembled WGS sequence"/>
</dbReference>
<evidence type="ECO:0000256" key="1">
    <source>
        <dbReference type="SAM" id="MobiDB-lite"/>
    </source>
</evidence>
<keyword evidence="3" id="KW-1185">Reference proteome</keyword>
<gene>
    <name evidence="2" type="ORF">Bca52824_095433</name>
</gene>
<comment type="caution">
    <text evidence="2">The sequence shown here is derived from an EMBL/GenBank/DDBJ whole genome shotgun (WGS) entry which is preliminary data.</text>
</comment>
<accession>A0A8X7TI05</accession>
<dbReference type="Gene3D" id="1.25.40.710">
    <property type="match status" value="1"/>
</dbReference>
<dbReference type="InterPro" id="IPR046939">
    <property type="entry name" value="TPPII_C_sf"/>
</dbReference>
<proteinExistence type="predicted"/>
<dbReference type="EMBL" id="JAAMPC010000371">
    <property type="protein sequence ID" value="KAG2242730.1"/>
    <property type="molecule type" value="Genomic_DNA"/>
</dbReference>
<feature type="region of interest" description="Disordered" evidence="1">
    <location>
        <begin position="23"/>
        <end position="45"/>
    </location>
</feature>
<feature type="compositionally biased region" description="Basic and acidic residues" evidence="1">
    <location>
        <begin position="35"/>
        <end position="45"/>
    </location>
</feature>
<protein>
    <submittedName>
        <fullName evidence="2">Uncharacterized protein</fullName>
    </submittedName>
</protein>
<reference evidence="2 3" key="1">
    <citation type="submission" date="2020-02" db="EMBL/GenBank/DDBJ databases">
        <authorList>
            <person name="Ma Q."/>
            <person name="Huang Y."/>
            <person name="Song X."/>
            <person name="Pei D."/>
        </authorList>
    </citation>
    <scope>NUCLEOTIDE SEQUENCE [LARGE SCALE GENOMIC DNA]</scope>
    <source>
        <strain evidence="2">Sxm20200214</strain>
        <tissue evidence="2">Leaf</tissue>
    </source>
</reference>
<name>A0A8X7TI05_BRACI</name>
<evidence type="ECO:0000313" key="2">
    <source>
        <dbReference type="EMBL" id="KAG2242730.1"/>
    </source>
</evidence>
<sequence length="137" mass="15832">MIDAANEVVRSVDVDELARFLLNKSEPEDEEGEGEKEAEVGSSQKDKFQENFKELTKWVDVKSSKFGTLTVLREKRLSRLGTALKVLDELIQNENKSANRKLYELKLGLLEELGWSHLVTYEKQWMQVRFPTSLPLF</sequence>
<dbReference type="AlphaFoldDB" id="A0A8X7TI05"/>
<dbReference type="OrthoDB" id="10256524at2759"/>